<dbReference type="InterPro" id="IPR041863">
    <property type="entry name" value="PolD2_C"/>
</dbReference>
<dbReference type="GO" id="GO:0006273">
    <property type="term" value="P:lagging strand elongation"/>
    <property type="evidence" value="ECO:0007669"/>
    <property type="project" value="UniProtKB-ARBA"/>
</dbReference>
<comment type="similarity">
    <text evidence="2">Belongs to the DNA polymerase delta/II small subunit family.</text>
</comment>
<comment type="caution">
    <text evidence="13">The sequence shown here is derived from an EMBL/GenBank/DDBJ whole genome shotgun (WGS) entry which is preliminary data.</text>
</comment>
<dbReference type="GO" id="GO:1902969">
    <property type="term" value="P:mitotic DNA replication"/>
    <property type="evidence" value="ECO:0007669"/>
    <property type="project" value="UniProtKB-ARBA"/>
</dbReference>
<proteinExistence type="inferred from homology"/>
<comment type="subcellular location">
    <subcellularLocation>
        <location evidence="1">Nucleus</location>
    </subcellularLocation>
</comment>
<dbReference type="Gene3D" id="2.40.50.430">
    <property type="match status" value="1"/>
</dbReference>
<evidence type="ECO:0000256" key="5">
    <source>
        <dbReference type="ARBA" id="ARBA00022695"/>
    </source>
</evidence>
<dbReference type="PANTHER" id="PTHR10416">
    <property type="entry name" value="DNA POLYMERASE DELTA SUBUNIT 2"/>
    <property type="match status" value="1"/>
</dbReference>
<accession>A0A8H7VA99</accession>
<dbReference type="Proteomes" id="UP000603453">
    <property type="component" value="Unassembled WGS sequence"/>
</dbReference>
<keyword evidence="8" id="KW-0539">Nucleus</keyword>
<evidence type="ECO:0000313" key="14">
    <source>
        <dbReference type="Proteomes" id="UP000603453"/>
    </source>
</evidence>
<dbReference type="CDD" id="cd07387">
    <property type="entry name" value="MPP_PolD2_C"/>
    <property type="match status" value="1"/>
</dbReference>
<keyword evidence="14" id="KW-1185">Reference proteome</keyword>
<dbReference type="OrthoDB" id="3763at2759"/>
<dbReference type="GO" id="GO:0006281">
    <property type="term" value="P:DNA repair"/>
    <property type="evidence" value="ECO:0007669"/>
    <property type="project" value="UniProtKB-ARBA"/>
</dbReference>
<evidence type="ECO:0000256" key="1">
    <source>
        <dbReference type="ARBA" id="ARBA00004123"/>
    </source>
</evidence>
<dbReference type="FunFam" id="3.60.21.50:FF:000002">
    <property type="entry name" value="DNA polymerase delta small subunit"/>
    <property type="match status" value="1"/>
</dbReference>
<keyword evidence="4" id="KW-0808">Transferase</keyword>
<dbReference type="Gene3D" id="3.60.21.50">
    <property type="match status" value="1"/>
</dbReference>
<dbReference type="FunFam" id="2.40.50.430:FF:000002">
    <property type="entry name" value="DNA polymerase delta subunit"/>
    <property type="match status" value="1"/>
</dbReference>
<keyword evidence="10" id="KW-0175">Coiled coil</keyword>
<dbReference type="Pfam" id="PF18018">
    <property type="entry name" value="DNA_pol_D_N"/>
    <property type="match status" value="1"/>
</dbReference>
<evidence type="ECO:0000256" key="9">
    <source>
        <dbReference type="ARBA" id="ARBA00049244"/>
    </source>
</evidence>
<dbReference type="InterPro" id="IPR007185">
    <property type="entry name" value="DNA_pol_a/d/e_bsu"/>
</dbReference>
<organism evidence="13 14">
    <name type="scientific">Mucor saturninus</name>
    <dbReference type="NCBI Taxonomy" id="64648"/>
    <lineage>
        <taxon>Eukaryota</taxon>
        <taxon>Fungi</taxon>
        <taxon>Fungi incertae sedis</taxon>
        <taxon>Mucoromycota</taxon>
        <taxon>Mucoromycotina</taxon>
        <taxon>Mucoromycetes</taxon>
        <taxon>Mucorales</taxon>
        <taxon>Mucorineae</taxon>
        <taxon>Mucoraceae</taxon>
        <taxon>Mucor</taxon>
    </lineage>
</organism>
<name>A0A8H7VA99_9FUNG</name>
<evidence type="ECO:0000313" key="13">
    <source>
        <dbReference type="EMBL" id="KAG2213050.1"/>
    </source>
</evidence>
<keyword evidence="7" id="KW-0239">DNA-directed DNA polymerase</keyword>
<gene>
    <name evidence="13" type="ORF">INT47_011199</name>
</gene>
<feature type="coiled-coil region" evidence="10">
    <location>
        <begin position="33"/>
        <end position="60"/>
    </location>
</feature>
<evidence type="ECO:0000256" key="6">
    <source>
        <dbReference type="ARBA" id="ARBA00022705"/>
    </source>
</evidence>
<protein>
    <recommendedName>
        <fullName evidence="3">DNA-directed DNA polymerase</fullName>
        <ecNumber evidence="3">2.7.7.7</ecNumber>
    </recommendedName>
</protein>
<keyword evidence="5" id="KW-0548">Nucleotidyltransferase</keyword>
<dbReference type="InterPro" id="IPR024826">
    <property type="entry name" value="DNA_pol_delta/II_ssu"/>
</dbReference>
<dbReference type="PANTHER" id="PTHR10416:SF0">
    <property type="entry name" value="DNA POLYMERASE DELTA SUBUNIT 2"/>
    <property type="match status" value="1"/>
</dbReference>
<evidence type="ECO:0000256" key="10">
    <source>
        <dbReference type="SAM" id="Coils"/>
    </source>
</evidence>
<evidence type="ECO:0000256" key="3">
    <source>
        <dbReference type="ARBA" id="ARBA00012417"/>
    </source>
</evidence>
<dbReference type="InterPro" id="IPR040663">
    <property type="entry name" value="DNA_pol_D_N"/>
</dbReference>
<evidence type="ECO:0000259" key="11">
    <source>
        <dbReference type="Pfam" id="PF04042"/>
    </source>
</evidence>
<evidence type="ECO:0000256" key="7">
    <source>
        <dbReference type="ARBA" id="ARBA00022932"/>
    </source>
</evidence>
<dbReference type="GO" id="GO:0043625">
    <property type="term" value="C:delta DNA polymerase complex"/>
    <property type="evidence" value="ECO:0007669"/>
    <property type="project" value="TreeGrafter"/>
</dbReference>
<dbReference type="GO" id="GO:0003677">
    <property type="term" value="F:DNA binding"/>
    <property type="evidence" value="ECO:0007669"/>
    <property type="project" value="InterPro"/>
</dbReference>
<dbReference type="AlphaFoldDB" id="A0A8H7VA99"/>
<feature type="non-terminal residue" evidence="13">
    <location>
        <position position="1"/>
    </location>
</feature>
<sequence length="480" mass="53902">QRKVDSFIYLVISTDIFDRSEFCSAPTSEHEHLERQASSYDELEEQKQSLLIKKHAYKQQYASIYYVRLLKIRQAVFQSAQQRWGSLPEKPHYVEKILDIQAGQLCYMLGTVYLEMSSKPNVMNNLQDEESIIRPNTPAKYKSDHDVISLEDESGRVEISGSCLGREFLVTGMVVGILGKEVASGAFEALDICLPGMPEQDPLPENNEHKYVAILSGLNIGGDNQLDMRNELLSEFLTGQLGSSVDQASSSTISRVILAGNSVSKSDKAVDAKKPKKYGYDSTTFNASPMLQLDDLLEEICSTVDVDIMPGPTDPSPLHLPQQPMHPSMFVNSHKLSTFHSVTNPYWCKVDNVTFLGTSGQNIDDLYKYMDSVDRMKMAESCMYWRHMAPSAPDTLWAYPFTDRDPFVLDKSPHVYFIGNQPQFEETLLEGPHGQKVRIILVPSFAETGIMVLVNLSTLECSTVHISEHGIQMQDSMDES</sequence>
<reference evidence="13" key="1">
    <citation type="submission" date="2020-12" db="EMBL/GenBank/DDBJ databases">
        <title>Metabolic potential, ecology and presence of endohyphal bacteria is reflected in genomic diversity of Mucoromycotina.</title>
        <authorList>
            <person name="Muszewska A."/>
            <person name="Okrasinska A."/>
            <person name="Steczkiewicz K."/>
            <person name="Drgas O."/>
            <person name="Orlowska M."/>
            <person name="Perlinska-Lenart U."/>
            <person name="Aleksandrzak-Piekarczyk T."/>
            <person name="Szatraj K."/>
            <person name="Zielenkiewicz U."/>
            <person name="Pilsyk S."/>
            <person name="Malc E."/>
            <person name="Mieczkowski P."/>
            <person name="Kruszewska J.S."/>
            <person name="Biernat P."/>
            <person name="Pawlowska J."/>
        </authorList>
    </citation>
    <scope>NUCLEOTIDE SEQUENCE</scope>
    <source>
        <strain evidence="13">WA0000017839</strain>
    </source>
</reference>
<evidence type="ECO:0000256" key="4">
    <source>
        <dbReference type="ARBA" id="ARBA00022679"/>
    </source>
</evidence>
<dbReference type="Pfam" id="PF04042">
    <property type="entry name" value="DNA_pol_E_B"/>
    <property type="match status" value="1"/>
</dbReference>
<dbReference type="GO" id="GO:0003887">
    <property type="term" value="F:DNA-directed DNA polymerase activity"/>
    <property type="evidence" value="ECO:0007669"/>
    <property type="project" value="UniProtKB-KW"/>
</dbReference>
<feature type="domain" description="DNA polymerase alpha/delta/epsilon subunit B" evidence="11">
    <location>
        <begin position="212"/>
        <end position="425"/>
    </location>
</feature>
<dbReference type="EMBL" id="JAEPRD010000004">
    <property type="protein sequence ID" value="KAG2213050.1"/>
    <property type="molecule type" value="Genomic_DNA"/>
</dbReference>
<evidence type="ECO:0000259" key="12">
    <source>
        <dbReference type="Pfam" id="PF18018"/>
    </source>
</evidence>
<evidence type="ECO:0000256" key="8">
    <source>
        <dbReference type="ARBA" id="ARBA00023242"/>
    </source>
</evidence>
<evidence type="ECO:0000256" key="2">
    <source>
        <dbReference type="ARBA" id="ARBA00006035"/>
    </source>
</evidence>
<comment type="catalytic activity">
    <reaction evidence="9">
        <text>DNA(n) + a 2'-deoxyribonucleoside 5'-triphosphate = DNA(n+1) + diphosphate</text>
        <dbReference type="Rhea" id="RHEA:22508"/>
        <dbReference type="Rhea" id="RHEA-COMP:17339"/>
        <dbReference type="Rhea" id="RHEA-COMP:17340"/>
        <dbReference type="ChEBI" id="CHEBI:33019"/>
        <dbReference type="ChEBI" id="CHEBI:61560"/>
        <dbReference type="ChEBI" id="CHEBI:173112"/>
        <dbReference type="EC" id="2.7.7.7"/>
    </reaction>
</comment>
<dbReference type="EC" id="2.7.7.7" evidence="3"/>
<keyword evidence="6" id="KW-0235">DNA replication</keyword>
<feature type="domain" description="DNA polymerase delta subunit OB-fold" evidence="12">
    <location>
        <begin position="60"/>
        <end position="192"/>
    </location>
</feature>